<gene>
    <name evidence="1" type="ORF">LSH36_511g01001</name>
</gene>
<keyword evidence="2" id="KW-1185">Reference proteome</keyword>
<proteinExistence type="predicted"/>
<sequence>MATELVQDAANLPGINRRLKSGLLLRSRSDGLLRRSRSSINPGLALRRRSRLRSDAELLAGKGVLESSVVIYASLGAGISPSLRLLKGHQRVRPVTSLFTG</sequence>
<name>A0AAD9J8H7_9ANNE</name>
<comment type="caution">
    <text evidence="1">The sequence shown here is derived from an EMBL/GenBank/DDBJ whole genome shotgun (WGS) entry which is preliminary data.</text>
</comment>
<evidence type="ECO:0000313" key="1">
    <source>
        <dbReference type="EMBL" id="KAK2148172.1"/>
    </source>
</evidence>
<accession>A0AAD9J8H7</accession>
<protein>
    <submittedName>
        <fullName evidence="1">Uncharacterized protein</fullName>
    </submittedName>
</protein>
<dbReference type="Proteomes" id="UP001208570">
    <property type="component" value="Unassembled WGS sequence"/>
</dbReference>
<dbReference type="EMBL" id="JAODUP010000511">
    <property type="protein sequence ID" value="KAK2148172.1"/>
    <property type="molecule type" value="Genomic_DNA"/>
</dbReference>
<reference evidence="1" key="1">
    <citation type="journal article" date="2023" name="Mol. Biol. Evol.">
        <title>Third-Generation Sequencing Reveals the Adaptive Role of the Epigenome in Three Deep-Sea Polychaetes.</title>
        <authorList>
            <person name="Perez M."/>
            <person name="Aroh O."/>
            <person name="Sun Y."/>
            <person name="Lan Y."/>
            <person name="Juniper S.K."/>
            <person name="Young C.R."/>
            <person name="Angers B."/>
            <person name="Qian P.Y."/>
        </authorList>
    </citation>
    <scope>NUCLEOTIDE SEQUENCE</scope>
    <source>
        <strain evidence="1">P08H-3</strain>
    </source>
</reference>
<evidence type="ECO:0000313" key="2">
    <source>
        <dbReference type="Proteomes" id="UP001208570"/>
    </source>
</evidence>
<organism evidence="1 2">
    <name type="scientific">Paralvinella palmiformis</name>
    <dbReference type="NCBI Taxonomy" id="53620"/>
    <lineage>
        <taxon>Eukaryota</taxon>
        <taxon>Metazoa</taxon>
        <taxon>Spiralia</taxon>
        <taxon>Lophotrochozoa</taxon>
        <taxon>Annelida</taxon>
        <taxon>Polychaeta</taxon>
        <taxon>Sedentaria</taxon>
        <taxon>Canalipalpata</taxon>
        <taxon>Terebellida</taxon>
        <taxon>Terebelliformia</taxon>
        <taxon>Alvinellidae</taxon>
        <taxon>Paralvinella</taxon>
    </lineage>
</organism>
<dbReference type="AlphaFoldDB" id="A0AAD9J8H7"/>